<dbReference type="PANTHER" id="PTHR46986:SF1">
    <property type="entry name" value="ENDORIBONUCLEASE YBEY, CHLOROPLASTIC"/>
    <property type="match status" value="1"/>
</dbReference>
<dbReference type="InterPro" id="IPR002036">
    <property type="entry name" value="YbeY"/>
</dbReference>
<evidence type="ECO:0000256" key="2">
    <source>
        <dbReference type="ARBA" id="ARBA00022722"/>
    </source>
</evidence>
<reference evidence="8 9" key="1">
    <citation type="submission" date="2018-08" db="EMBL/GenBank/DDBJ databases">
        <title>Muricauda nanhaiensis sp. nov., isolated from seawater of the South China Sea.</title>
        <authorList>
            <person name="Dang Y."/>
        </authorList>
    </citation>
    <scope>NUCLEOTIDE SEQUENCE [LARGE SCALE GENOMIC DNA]</scope>
    <source>
        <strain evidence="8 9">SM1704</strain>
    </source>
</reference>
<organism evidence="8 9">
    <name type="scientific">Flagellimonas nanhaiensis</name>
    <dbReference type="NCBI Taxonomy" id="2292706"/>
    <lineage>
        <taxon>Bacteria</taxon>
        <taxon>Pseudomonadati</taxon>
        <taxon>Bacteroidota</taxon>
        <taxon>Flavobacteriia</taxon>
        <taxon>Flavobacteriales</taxon>
        <taxon>Flavobacteriaceae</taxon>
        <taxon>Flagellimonas</taxon>
    </lineage>
</organism>
<dbReference type="PROSITE" id="PS01306">
    <property type="entry name" value="UPF0054"/>
    <property type="match status" value="1"/>
</dbReference>
<comment type="subcellular location">
    <subcellularLocation>
        <location evidence="7">Cytoplasm</location>
    </subcellularLocation>
</comment>
<dbReference type="EMBL" id="QTJX01000002">
    <property type="protein sequence ID" value="RDY59811.1"/>
    <property type="molecule type" value="Genomic_DNA"/>
</dbReference>
<keyword evidence="7" id="KW-0690">Ribosome biogenesis</keyword>
<evidence type="ECO:0000256" key="4">
    <source>
        <dbReference type="ARBA" id="ARBA00022759"/>
    </source>
</evidence>
<keyword evidence="2 7" id="KW-0540">Nuclease</keyword>
<dbReference type="PANTHER" id="PTHR46986">
    <property type="entry name" value="ENDORIBONUCLEASE YBEY, CHLOROPLASTIC"/>
    <property type="match status" value="1"/>
</dbReference>
<evidence type="ECO:0000313" key="9">
    <source>
        <dbReference type="Proteomes" id="UP000261828"/>
    </source>
</evidence>
<keyword evidence="6 7" id="KW-0862">Zinc</keyword>
<comment type="similarity">
    <text evidence="1 7">Belongs to the endoribonuclease YbeY family.</text>
</comment>
<keyword evidence="3 7" id="KW-0479">Metal-binding</keyword>
<evidence type="ECO:0000313" key="8">
    <source>
        <dbReference type="EMBL" id="RDY59811.1"/>
    </source>
</evidence>
<feature type="binding site" evidence="7">
    <location>
        <position position="105"/>
    </location>
    <ligand>
        <name>Zn(2+)</name>
        <dbReference type="ChEBI" id="CHEBI:29105"/>
        <note>catalytic</note>
    </ligand>
</feature>
<dbReference type="GO" id="GO:0008270">
    <property type="term" value="F:zinc ion binding"/>
    <property type="evidence" value="ECO:0007669"/>
    <property type="project" value="UniProtKB-UniRule"/>
</dbReference>
<dbReference type="HAMAP" id="MF_00009">
    <property type="entry name" value="Endoribonucl_YbeY"/>
    <property type="match status" value="1"/>
</dbReference>
<keyword evidence="4 7" id="KW-0255">Endonuclease</keyword>
<sequence>MISFHFESDYRILDLSEYSDWVARIIESEGFTQGDISYIFYTDEKLLELNQEYLKHDTFTDIITFDYCDGKVVSGDIFISTDRVKDNAKTFEVPFEMEMKRVMSHGLLHLLGYGDKTDEETVVMRAKEEEKIKMFHVEQ</sequence>
<dbReference type="Proteomes" id="UP000261828">
    <property type="component" value="Unassembled WGS sequence"/>
</dbReference>
<keyword evidence="7" id="KW-0698">rRNA processing</keyword>
<dbReference type="RefSeq" id="WP_116184424.1">
    <property type="nucleotide sequence ID" value="NZ_QTJX01000002.1"/>
</dbReference>
<protein>
    <recommendedName>
        <fullName evidence="7">Endoribonuclease YbeY</fullName>
        <ecNumber evidence="7">3.1.-.-</ecNumber>
    </recommendedName>
</protein>
<dbReference type="InterPro" id="IPR020549">
    <property type="entry name" value="YbeY_CS"/>
</dbReference>
<dbReference type="OrthoDB" id="9811984at2"/>
<feature type="binding site" evidence="7">
    <location>
        <position position="115"/>
    </location>
    <ligand>
        <name>Zn(2+)</name>
        <dbReference type="ChEBI" id="CHEBI:29105"/>
        <note>catalytic</note>
    </ligand>
</feature>
<dbReference type="EC" id="3.1.-.-" evidence="7"/>
<gene>
    <name evidence="7 8" type="primary">ybeY</name>
    <name evidence="8" type="ORF">DX873_10675</name>
</gene>
<comment type="cofactor">
    <cofactor evidence="7">
        <name>Zn(2+)</name>
        <dbReference type="ChEBI" id="CHEBI:29105"/>
    </cofactor>
    <text evidence="7">Binds 1 zinc ion.</text>
</comment>
<keyword evidence="5 7" id="KW-0378">Hydrolase</keyword>
<evidence type="ECO:0000256" key="6">
    <source>
        <dbReference type="ARBA" id="ARBA00022833"/>
    </source>
</evidence>
<proteinExistence type="inferred from homology"/>
<dbReference type="GO" id="GO:0004521">
    <property type="term" value="F:RNA endonuclease activity"/>
    <property type="evidence" value="ECO:0007669"/>
    <property type="project" value="UniProtKB-UniRule"/>
</dbReference>
<evidence type="ECO:0000256" key="7">
    <source>
        <dbReference type="HAMAP-Rule" id="MF_00009"/>
    </source>
</evidence>
<dbReference type="GO" id="GO:0005737">
    <property type="term" value="C:cytoplasm"/>
    <property type="evidence" value="ECO:0007669"/>
    <property type="project" value="UniProtKB-SubCell"/>
</dbReference>
<dbReference type="Pfam" id="PF02130">
    <property type="entry name" value="YbeY"/>
    <property type="match status" value="1"/>
</dbReference>
<keyword evidence="7" id="KW-0963">Cytoplasm</keyword>
<dbReference type="InterPro" id="IPR023091">
    <property type="entry name" value="MetalPrtase_cat_dom_sf_prd"/>
</dbReference>
<dbReference type="GO" id="GO:0006364">
    <property type="term" value="P:rRNA processing"/>
    <property type="evidence" value="ECO:0007669"/>
    <property type="project" value="UniProtKB-UniRule"/>
</dbReference>
<dbReference type="NCBIfam" id="TIGR00043">
    <property type="entry name" value="rRNA maturation RNase YbeY"/>
    <property type="match status" value="1"/>
</dbReference>
<dbReference type="AlphaFoldDB" id="A0A371JQL8"/>
<name>A0A371JQL8_9FLAO</name>
<comment type="function">
    <text evidence="7">Single strand-specific metallo-endoribonuclease involved in late-stage 70S ribosome quality control and in maturation of the 3' terminus of the 16S rRNA.</text>
</comment>
<dbReference type="SUPFAM" id="SSF55486">
    <property type="entry name" value="Metalloproteases ('zincins'), catalytic domain"/>
    <property type="match status" value="1"/>
</dbReference>
<dbReference type="Gene3D" id="3.40.390.30">
    <property type="entry name" value="Metalloproteases ('zincins'), catalytic domain"/>
    <property type="match status" value="1"/>
</dbReference>
<keyword evidence="9" id="KW-1185">Reference proteome</keyword>
<evidence type="ECO:0000256" key="5">
    <source>
        <dbReference type="ARBA" id="ARBA00022801"/>
    </source>
</evidence>
<comment type="caution">
    <text evidence="8">The sequence shown here is derived from an EMBL/GenBank/DDBJ whole genome shotgun (WGS) entry which is preliminary data.</text>
</comment>
<accession>A0A371JQL8</accession>
<feature type="binding site" evidence="7">
    <location>
        <position position="109"/>
    </location>
    <ligand>
        <name>Zn(2+)</name>
        <dbReference type="ChEBI" id="CHEBI:29105"/>
        <note>catalytic</note>
    </ligand>
</feature>
<evidence type="ECO:0000256" key="1">
    <source>
        <dbReference type="ARBA" id="ARBA00010875"/>
    </source>
</evidence>
<dbReference type="GO" id="GO:0004222">
    <property type="term" value="F:metalloendopeptidase activity"/>
    <property type="evidence" value="ECO:0007669"/>
    <property type="project" value="InterPro"/>
</dbReference>
<evidence type="ECO:0000256" key="3">
    <source>
        <dbReference type="ARBA" id="ARBA00022723"/>
    </source>
</evidence>